<dbReference type="AlphaFoldDB" id="A0A9P1G090"/>
<feature type="region of interest" description="Disordered" evidence="1">
    <location>
        <begin position="36"/>
        <end position="103"/>
    </location>
</feature>
<accession>A0A9P1G090</accession>
<keyword evidence="4" id="KW-1185">Reference proteome</keyword>
<gene>
    <name evidence="2" type="ORF">C1SCF055_LOCUS21715</name>
</gene>
<organism evidence="2">
    <name type="scientific">Cladocopium goreaui</name>
    <dbReference type="NCBI Taxonomy" id="2562237"/>
    <lineage>
        <taxon>Eukaryota</taxon>
        <taxon>Sar</taxon>
        <taxon>Alveolata</taxon>
        <taxon>Dinophyceae</taxon>
        <taxon>Suessiales</taxon>
        <taxon>Symbiodiniaceae</taxon>
        <taxon>Cladocopium</taxon>
    </lineage>
</organism>
<evidence type="ECO:0000313" key="4">
    <source>
        <dbReference type="Proteomes" id="UP001152797"/>
    </source>
</evidence>
<dbReference type="EMBL" id="CAMXCT030002035">
    <property type="protein sequence ID" value="CAL4782430.1"/>
    <property type="molecule type" value="Genomic_DNA"/>
</dbReference>
<feature type="compositionally biased region" description="Basic and acidic residues" evidence="1">
    <location>
        <begin position="56"/>
        <end position="76"/>
    </location>
</feature>
<evidence type="ECO:0000313" key="3">
    <source>
        <dbReference type="EMBL" id="CAL1148493.1"/>
    </source>
</evidence>
<name>A0A9P1G090_9DINO</name>
<sequence>MTLNGPNLLVPAASRPDVSFEAVDDPPIEIIIKAISERSQNPPCEAPEAPEAPEASPDKPVEATKVEVKPSPNRESKIKRKATGFVKDPPDDDEGRRGCCVLM</sequence>
<feature type="compositionally biased region" description="Low complexity" evidence="1">
    <location>
        <begin position="42"/>
        <end position="55"/>
    </location>
</feature>
<comment type="caution">
    <text evidence="2">The sequence shown here is derived from an EMBL/GenBank/DDBJ whole genome shotgun (WGS) entry which is preliminary data.</text>
</comment>
<protein>
    <submittedName>
        <fullName evidence="2">Uncharacterized protein</fullName>
    </submittedName>
</protein>
<dbReference type="EMBL" id="CAMXCT020002035">
    <property type="protein sequence ID" value="CAL1148493.1"/>
    <property type="molecule type" value="Genomic_DNA"/>
</dbReference>
<dbReference type="EMBL" id="CAMXCT010002035">
    <property type="protein sequence ID" value="CAI3995118.1"/>
    <property type="molecule type" value="Genomic_DNA"/>
</dbReference>
<reference evidence="3" key="2">
    <citation type="submission" date="2024-04" db="EMBL/GenBank/DDBJ databases">
        <authorList>
            <person name="Chen Y."/>
            <person name="Shah S."/>
            <person name="Dougan E. K."/>
            <person name="Thang M."/>
            <person name="Chan C."/>
        </authorList>
    </citation>
    <scope>NUCLEOTIDE SEQUENCE [LARGE SCALE GENOMIC DNA]</scope>
</reference>
<dbReference type="Proteomes" id="UP001152797">
    <property type="component" value="Unassembled WGS sequence"/>
</dbReference>
<evidence type="ECO:0000256" key="1">
    <source>
        <dbReference type="SAM" id="MobiDB-lite"/>
    </source>
</evidence>
<proteinExistence type="predicted"/>
<reference evidence="2" key="1">
    <citation type="submission" date="2022-10" db="EMBL/GenBank/DDBJ databases">
        <authorList>
            <person name="Chen Y."/>
            <person name="Dougan E. K."/>
            <person name="Chan C."/>
            <person name="Rhodes N."/>
            <person name="Thang M."/>
        </authorList>
    </citation>
    <scope>NUCLEOTIDE SEQUENCE</scope>
</reference>
<evidence type="ECO:0000313" key="2">
    <source>
        <dbReference type="EMBL" id="CAI3995118.1"/>
    </source>
</evidence>